<comment type="caution">
    <text evidence="2">The sequence shown here is derived from an EMBL/GenBank/DDBJ whole genome shotgun (WGS) entry which is preliminary data.</text>
</comment>
<protein>
    <submittedName>
        <fullName evidence="2">Uncharacterized protein</fullName>
    </submittedName>
</protein>
<sequence length="60" mass="6637">MKLAPQTGDAGKATPRQKAQPCGKERLDAPSHACHDRFRSFGARLVRKTMIVLMERPFAG</sequence>
<name>A0A258DAS2_CAUVI</name>
<dbReference type="Proteomes" id="UP000215616">
    <property type="component" value="Unassembled WGS sequence"/>
</dbReference>
<evidence type="ECO:0000313" key="3">
    <source>
        <dbReference type="Proteomes" id="UP000215616"/>
    </source>
</evidence>
<gene>
    <name evidence="2" type="ORF">B7Z12_05450</name>
</gene>
<reference evidence="2 3" key="1">
    <citation type="submission" date="2017-03" db="EMBL/GenBank/DDBJ databases">
        <title>Lifting the veil on microbial sulfur biogeochemistry in mining wastewaters.</title>
        <authorList>
            <person name="Kantor R.S."/>
            <person name="Colenbrander Nelson T."/>
            <person name="Marshall S."/>
            <person name="Bennett D."/>
            <person name="Apte S."/>
            <person name="Camacho D."/>
            <person name="Thomas B.C."/>
            <person name="Warren L.A."/>
            <person name="Banfield J.F."/>
        </authorList>
    </citation>
    <scope>NUCLEOTIDE SEQUENCE [LARGE SCALE GENOMIC DNA]</scope>
    <source>
        <strain evidence="2">32-67-7</strain>
    </source>
</reference>
<evidence type="ECO:0000256" key="1">
    <source>
        <dbReference type="SAM" id="MobiDB-lite"/>
    </source>
</evidence>
<organism evidence="2 3">
    <name type="scientific">Caulobacter vibrioides</name>
    <name type="common">Caulobacter crescentus</name>
    <dbReference type="NCBI Taxonomy" id="155892"/>
    <lineage>
        <taxon>Bacteria</taxon>
        <taxon>Pseudomonadati</taxon>
        <taxon>Pseudomonadota</taxon>
        <taxon>Alphaproteobacteria</taxon>
        <taxon>Caulobacterales</taxon>
        <taxon>Caulobacteraceae</taxon>
        <taxon>Caulobacter</taxon>
    </lineage>
</organism>
<accession>A0A258DAS2</accession>
<proteinExistence type="predicted"/>
<evidence type="ECO:0000313" key="2">
    <source>
        <dbReference type="EMBL" id="OYX04807.1"/>
    </source>
</evidence>
<dbReference type="AlphaFoldDB" id="A0A258DAS2"/>
<dbReference type="EMBL" id="NCDQ01000059">
    <property type="protein sequence ID" value="OYX04807.1"/>
    <property type="molecule type" value="Genomic_DNA"/>
</dbReference>
<feature type="region of interest" description="Disordered" evidence="1">
    <location>
        <begin position="1"/>
        <end position="31"/>
    </location>
</feature>